<evidence type="ECO:0000313" key="23">
    <source>
        <dbReference type="Proteomes" id="UP000238479"/>
    </source>
</evidence>
<evidence type="ECO:0000256" key="13">
    <source>
        <dbReference type="ARBA" id="ARBA00022918"/>
    </source>
</evidence>
<evidence type="ECO:0000256" key="10">
    <source>
        <dbReference type="ARBA" id="ARBA00022840"/>
    </source>
</evidence>
<dbReference type="Pfam" id="PF00665">
    <property type="entry name" value="rve"/>
    <property type="match status" value="1"/>
</dbReference>
<proteinExistence type="predicted"/>
<feature type="domain" description="CCHC-type" evidence="20">
    <location>
        <begin position="94"/>
        <end position="108"/>
    </location>
</feature>
<dbReference type="Gene3D" id="4.10.60.10">
    <property type="entry name" value="Zinc finger, CCHC-type"/>
    <property type="match status" value="1"/>
</dbReference>
<evidence type="ECO:0000313" key="22">
    <source>
        <dbReference type="EMBL" id="PRQ55909.1"/>
    </source>
</evidence>
<evidence type="ECO:0000256" key="6">
    <source>
        <dbReference type="ARBA" id="ARBA00022741"/>
    </source>
</evidence>
<evidence type="ECO:0000256" key="9">
    <source>
        <dbReference type="ARBA" id="ARBA00022801"/>
    </source>
</evidence>
<sequence>MHTKFDYVVCSTEESHDIDEVSIDELQSSLLVHEQRINQGATTEEQALKVSSNTPVAFEGVGRGQGRGRGRFNSYSRGRGRGQGSRFDKSNIECFNCHRYGHYRSECPTFFRGQGERSNYAEIEEEETTLLRACHNKEEKSNNLWYLDSGCSNHMCGNKLLFSDLDESFRDIVKFGDNSTVSVMGKGSINVRMKNDVVERVPSVFYVPDLKSNLLSLGQLQEKVYHISIKNGVCLIEDSTRGVIARVKMTSNRLFPIIIQDDGPSLQTCFSAKVKDLAWLWHFRYGHLNFNGLQTLRQKSMVTGLPHIVSPSQVCEDCIVGKQHRDHFPRGNAWRALNPLELVHSDICEPINPTSNGGKRYFITFIDDYSRKTWVYFLQKKSEAFVAFKSFKALVENEVGRTIKVLQTDRGGEFNSKEFASFCEMNGIRRQLTAAYTPQQNGVSERKNHTILNMPLGYVQQGNEEKVYKLKKALYGLKQAPRAWYSRIESYFTREGFEKCPYEHTLFIKSGAAGKFLIVCLYVDDLIYTGNDEDLFKSFKHSMMAEFEMTDLGLLHYFLSIEVVQSATGIFIMQKKYAVEILDRFEMKTCNSVGPPIEPGLKLTKDPKGKKVDNTLFKQIVGSLMYLTATRPDIMYAVSLINRYMEHPTEHHLSAAKRVLRYLKGTIDFGIFYKKGEMSELVGFTDSDYAGDLDDRRSTSGYVFMLSGNKSCF</sequence>
<dbReference type="GO" id="GO:0008270">
    <property type="term" value="F:zinc ion binding"/>
    <property type="evidence" value="ECO:0007669"/>
    <property type="project" value="UniProtKB-KW"/>
</dbReference>
<evidence type="ECO:0000256" key="14">
    <source>
        <dbReference type="ARBA" id="ARBA00022932"/>
    </source>
</evidence>
<dbReference type="PANTHER" id="PTHR42648:SF11">
    <property type="entry name" value="TRANSPOSON TY4-P GAG-POL POLYPROTEIN"/>
    <property type="match status" value="1"/>
</dbReference>
<dbReference type="GO" id="GO:0015074">
    <property type="term" value="P:DNA integration"/>
    <property type="evidence" value="ECO:0007669"/>
    <property type="project" value="UniProtKB-KW"/>
</dbReference>
<feature type="region of interest" description="Disordered" evidence="19">
    <location>
        <begin position="58"/>
        <end position="84"/>
    </location>
</feature>
<dbReference type="InterPro" id="IPR001584">
    <property type="entry name" value="Integrase_cat-core"/>
</dbReference>
<evidence type="ECO:0000256" key="1">
    <source>
        <dbReference type="ARBA" id="ARBA00002180"/>
    </source>
</evidence>
<dbReference type="Gene3D" id="3.30.420.10">
    <property type="entry name" value="Ribonuclease H-like superfamily/Ribonuclease H"/>
    <property type="match status" value="1"/>
</dbReference>
<dbReference type="InterPro" id="IPR036397">
    <property type="entry name" value="RNaseH_sf"/>
</dbReference>
<keyword evidence="5" id="KW-0479">Metal-binding</keyword>
<keyword evidence="7" id="KW-0064">Aspartyl protease</keyword>
<evidence type="ECO:0000256" key="19">
    <source>
        <dbReference type="SAM" id="MobiDB-lite"/>
    </source>
</evidence>
<dbReference type="InterPro" id="IPR036875">
    <property type="entry name" value="Znf_CCHC_sf"/>
</dbReference>
<keyword evidence="18" id="KW-0863">Zinc-finger</keyword>
<dbReference type="PROSITE" id="PS50994">
    <property type="entry name" value="INTEGRASE"/>
    <property type="match status" value="1"/>
</dbReference>
<dbReference type="STRING" id="74649.A0A2P6SB79"/>
<keyword evidence="22" id="KW-0548">Nucleotidyltransferase</keyword>
<dbReference type="InterPro" id="IPR054722">
    <property type="entry name" value="PolX-like_BBD"/>
</dbReference>
<dbReference type="EC" id="2.7.7.49" evidence="22"/>
<keyword evidence="23" id="KW-1185">Reference proteome</keyword>
<keyword evidence="18" id="KW-0862">Zinc</keyword>
<keyword evidence="11" id="KW-0460">Magnesium</keyword>
<keyword evidence="12" id="KW-0229">DNA integration</keyword>
<evidence type="ECO:0000256" key="5">
    <source>
        <dbReference type="ARBA" id="ARBA00022723"/>
    </source>
</evidence>
<reference evidence="22 23" key="1">
    <citation type="journal article" date="2018" name="Nat. Genet.">
        <title>The Rosa genome provides new insights in the design of modern roses.</title>
        <authorList>
            <person name="Bendahmane M."/>
        </authorList>
    </citation>
    <scope>NUCLEOTIDE SEQUENCE [LARGE SCALE GENOMIC DNA]</scope>
    <source>
        <strain evidence="23">cv. Old Blush</strain>
    </source>
</reference>
<keyword evidence="2" id="KW-1188">Viral release from host cell</keyword>
<evidence type="ECO:0000256" key="18">
    <source>
        <dbReference type="PROSITE-ProRule" id="PRU00047"/>
    </source>
</evidence>
<dbReference type="InterPro" id="IPR025724">
    <property type="entry name" value="GAG-pre-integrase_dom"/>
</dbReference>
<dbReference type="SUPFAM" id="SSF53098">
    <property type="entry name" value="Ribonuclease H-like"/>
    <property type="match status" value="1"/>
</dbReference>
<dbReference type="Pfam" id="PF22936">
    <property type="entry name" value="Pol_BBD"/>
    <property type="match status" value="1"/>
</dbReference>
<comment type="caution">
    <text evidence="22">The sequence shown here is derived from an EMBL/GenBank/DDBJ whole genome shotgun (WGS) entry which is preliminary data.</text>
</comment>
<keyword evidence="9" id="KW-0378">Hydrolase</keyword>
<feature type="domain" description="Integrase catalytic" evidence="21">
    <location>
        <begin position="335"/>
        <end position="501"/>
    </location>
</feature>
<dbReference type="AlphaFoldDB" id="A0A2P6SB79"/>
<dbReference type="GO" id="GO:0003964">
    <property type="term" value="F:RNA-directed DNA polymerase activity"/>
    <property type="evidence" value="ECO:0007669"/>
    <property type="project" value="UniProtKB-KW"/>
</dbReference>
<dbReference type="SUPFAM" id="SSF57756">
    <property type="entry name" value="Retrovirus zinc finger-like domains"/>
    <property type="match status" value="1"/>
</dbReference>
<evidence type="ECO:0000256" key="7">
    <source>
        <dbReference type="ARBA" id="ARBA00022750"/>
    </source>
</evidence>
<dbReference type="InterPro" id="IPR013103">
    <property type="entry name" value="RVT_2"/>
</dbReference>
<evidence type="ECO:0000256" key="8">
    <source>
        <dbReference type="ARBA" id="ARBA00022759"/>
    </source>
</evidence>
<evidence type="ECO:0000256" key="16">
    <source>
        <dbReference type="ARBA" id="ARBA00023172"/>
    </source>
</evidence>
<dbReference type="SUPFAM" id="SSF56672">
    <property type="entry name" value="DNA/RNA polymerases"/>
    <property type="match status" value="1"/>
</dbReference>
<name>A0A2P6SB79_ROSCH</name>
<keyword evidence="13 22" id="KW-0695">RNA-directed DNA polymerase</keyword>
<evidence type="ECO:0000256" key="4">
    <source>
        <dbReference type="ARBA" id="ARBA00022722"/>
    </source>
</evidence>
<dbReference type="GO" id="GO:0003676">
    <property type="term" value="F:nucleic acid binding"/>
    <property type="evidence" value="ECO:0007669"/>
    <property type="project" value="InterPro"/>
</dbReference>
<dbReference type="InterPro" id="IPR001878">
    <property type="entry name" value="Znf_CCHC"/>
</dbReference>
<comment type="function">
    <text evidence="1">The aspartyl protease (PR) mediates the proteolytic cleavages of the Gag and Gag-Pol polyproteins after assembly of the VLP.</text>
</comment>
<evidence type="ECO:0000256" key="15">
    <source>
        <dbReference type="ARBA" id="ARBA00023113"/>
    </source>
</evidence>
<evidence type="ECO:0000256" key="3">
    <source>
        <dbReference type="ARBA" id="ARBA00022670"/>
    </source>
</evidence>
<dbReference type="PROSITE" id="PS50158">
    <property type="entry name" value="ZF_CCHC"/>
    <property type="match status" value="1"/>
</dbReference>
<dbReference type="Pfam" id="PF13976">
    <property type="entry name" value="gag_pre-integrs"/>
    <property type="match status" value="1"/>
</dbReference>
<dbReference type="GO" id="GO:0003887">
    <property type="term" value="F:DNA-directed DNA polymerase activity"/>
    <property type="evidence" value="ECO:0007669"/>
    <property type="project" value="UniProtKB-KW"/>
</dbReference>
<dbReference type="GO" id="GO:0004519">
    <property type="term" value="F:endonuclease activity"/>
    <property type="evidence" value="ECO:0007669"/>
    <property type="project" value="UniProtKB-KW"/>
</dbReference>
<keyword evidence="22" id="KW-0808">Transferase</keyword>
<keyword evidence="4" id="KW-0540">Nuclease</keyword>
<dbReference type="InterPro" id="IPR012337">
    <property type="entry name" value="RNaseH-like_sf"/>
</dbReference>
<keyword evidence="6" id="KW-0547">Nucleotide-binding</keyword>
<evidence type="ECO:0000259" key="21">
    <source>
        <dbReference type="PROSITE" id="PS50994"/>
    </source>
</evidence>
<evidence type="ECO:0000256" key="11">
    <source>
        <dbReference type="ARBA" id="ARBA00022842"/>
    </source>
</evidence>
<gene>
    <name evidence="22" type="ORF">RchiOBHm_Chr1g0329831</name>
</gene>
<dbReference type="GO" id="GO:0006508">
    <property type="term" value="P:proteolysis"/>
    <property type="evidence" value="ECO:0007669"/>
    <property type="project" value="UniProtKB-KW"/>
</dbReference>
<organism evidence="22 23">
    <name type="scientific">Rosa chinensis</name>
    <name type="common">China rose</name>
    <dbReference type="NCBI Taxonomy" id="74649"/>
    <lineage>
        <taxon>Eukaryota</taxon>
        <taxon>Viridiplantae</taxon>
        <taxon>Streptophyta</taxon>
        <taxon>Embryophyta</taxon>
        <taxon>Tracheophyta</taxon>
        <taxon>Spermatophyta</taxon>
        <taxon>Magnoliopsida</taxon>
        <taxon>eudicotyledons</taxon>
        <taxon>Gunneridae</taxon>
        <taxon>Pentapetalae</taxon>
        <taxon>rosids</taxon>
        <taxon>fabids</taxon>
        <taxon>Rosales</taxon>
        <taxon>Rosaceae</taxon>
        <taxon>Rosoideae</taxon>
        <taxon>Rosoideae incertae sedis</taxon>
        <taxon>Rosa</taxon>
    </lineage>
</organism>
<evidence type="ECO:0000259" key="20">
    <source>
        <dbReference type="PROSITE" id="PS50158"/>
    </source>
</evidence>
<dbReference type="PANTHER" id="PTHR42648">
    <property type="entry name" value="TRANSPOSASE, PUTATIVE-RELATED"/>
    <property type="match status" value="1"/>
</dbReference>
<dbReference type="EMBL" id="PDCK01000039">
    <property type="protein sequence ID" value="PRQ55909.1"/>
    <property type="molecule type" value="Genomic_DNA"/>
</dbReference>
<protein>
    <submittedName>
        <fullName evidence="22">Putative RNA-directed DNA polymerase</fullName>
        <ecNumber evidence="22">2.7.7.49</ecNumber>
    </submittedName>
</protein>
<dbReference type="InterPro" id="IPR039537">
    <property type="entry name" value="Retrotran_Ty1/copia-like"/>
</dbReference>
<dbReference type="GO" id="GO:0006310">
    <property type="term" value="P:DNA recombination"/>
    <property type="evidence" value="ECO:0007669"/>
    <property type="project" value="UniProtKB-KW"/>
</dbReference>
<dbReference type="GO" id="GO:0004190">
    <property type="term" value="F:aspartic-type endopeptidase activity"/>
    <property type="evidence" value="ECO:0007669"/>
    <property type="project" value="UniProtKB-KW"/>
</dbReference>
<evidence type="ECO:0000256" key="17">
    <source>
        <dbReference type="ARBA" id="ARBA00023268"/>
    </source>
</evidence>
<dbReference type="OMA" id="HEQRINQ"/>
<keyword evidence="16" id="KW-0233">DNA recombination</keyword>
<keyword evidence="17" id="KW-0511">Multifunctional enzyme</keyword>
<keyword evidence="14" id="KW-0239">DNA-directed DNA polymerase</keyword>
<dbReference type="Gramene" id="PRQ55909">
    <property type="protein sequence ID" value="PRQ55909"/>
    <property type="gene ID" value="RchiOBHm_Chr1g0329831"/>
</dbReference>
<dbReference type="Pfam" id="PF07727">
    <property type="entry name" value="RVT_2"/>
    <property type="match status" value="1"/>
</dbReference>
<keyword evidence="10" id="KW-0067">ATP-binding</keyword>
<accession>A0A2P6SB79</accession>
<dbReference type="GO" id="GO:0005524">
    <property type="term" value="F:ATP binding"/>
    <property type="evidence" value="ECO:0007669"/>
    <property type="project" value="UniProtKB-KW"/>
</dbReference>
<dbReference type="InterPro" id="IPR043502">
    <property type="entry name" value="DNA/RNA_pol_sf"/>
</dbReference>
<keyword evidence="15" id="KW-0917">Virion maturation</keyword>
<keyword evidence="3" id="KW-0645">Protease</keyword>
<evidence type="ECO:0000256" key="12">
    <source>
        <dbReference type="ARBA" id="ARBA00022908"/>
    </source>
</evidence>
<evidence type="ECO:0000256" key="2">
    <source>
        <dbReference type="ARBA" id="ARBA00022612"/>
    </source>
</evidence>
<keyword evidence="8" id="KW-0255">Endonuclease</keyword>
<dbReference type="Proteomes" id="UP000238479">
    <property type="component" value="Chromosome 1"/>
</dbReference>